<feature type="compositionally biased region" description="Low complexity" evidence="1">
    <location>
        <begin position="141"/>
        <end position="150"/>
    </location>
</feature>
<sequence>MESAGKVYAQNPDPDTKLGDLETMELSKLKILQTRYKSIVGNRALLSRLRDRGESARRTLAAVEAELAARGAATEPGPPPLESRAASEVERLAQRMAQMEWDTGRRTVSAPVELDSDDDSEPEAEWPTAGGPSEGEEPRRAPAAADNCTA</sequence>
<feature type="compositionally biased region" description="Acidic residues" evidence="1">
    <location>
        <begin position="114"/>
        <end position="124"/>
    </location>
</feature>
<dbReference type="AlphaFoldDB" id="A0A6A4VJ87"/>
<feature type="region of interest" description="Disordered" evidence="1">
    <location>
        <begin position="98"/>
        <end position="150"/>
    </location>
</feature>
<accession>A0A6A4VJ87</accession>
<gene>
    <name evidence="2" type="ORF">FJT64_010459</name>
</gene>
<protein>
    <submittedName>
        <fullName evidence="2">Uncharacterized protein</fullName>
    </submittedName>
</protein>
<reference evidence="2 3" key="1">
    <citation type="submission" date="2019-07" db="EMBL/GenBank/DDBJ databases">
        <title>Draft genome assembly of a fouling barnacle, Amphibalanus amphitrite (Darwin, 1854): The first reference genome for Thecostraca.</title>
        <authorList>
            <person name="Kim W."/>
        </authorList>
    </citation>
    <scope>NUCLEOTIDE SEQUENCE [LARGE SCALE GENOMIC DNA]</scope>
    <source>
        <strain evidence="2">SNU_AA5</strain>
        <tissue evidence="2">Soma without cirri and trophi</tissue>
    </source>
</reference>
<evidence type="ECO:0000313" key="3">
    <source>
        <dbReference type="Proteomes" id="UP000440578"/>
    </source>
</evidence>
<evidence type="ECO:0000313" key="2">
    <source>
        <dbReference type="EMBL" id="KAF0291390.1"/>
    </source>
</evidence>
<keyword evidence="3" id="KW-1185">Reference proteome</keyword>
<dbReference type="EMBL" id="VIIS01001883">
    <property type="protein sequence ID" value="KAF0291390.1"/>
    <property type="molecule type" value="Genomic_DNA"/>
</dbReference>
<name>A0A6A4VJ87_AMPAM</name>
<evidence type="ECO:0000256" key="1">
    <source>
        <dbReference type="SAM" id="MobiDB-lite"/>
    </source>
</evidence>
<dbReference type="Proteomes" id="UP000440578">
    <property type="component" value="Unassembled WGS sequence"/>
</dbReference>
<organism evidence="2 3">
    <name type="scientific">Amphibalanus amphitrite</name>
    <name type="common">Striped barnacle</name>
    <name type="synonym">Balanus amphitrite</name>
    <dbReference type="NCBI Taxonomy" id="1232801"/>
    <lineage>
        <taxon>Eukaryota</taxon>
        <taxon>Metazoa</taxon>
        <taxon>Ecdysozoa</taxon>
        <taxon>Arthropoda</taxon>
        <taxon>Crustacea</taxon>
        <taxon>Multicrustacea</taxon>
        <taxon>Cirripedia</taxon>
        <taxon>Thoracica</taxon>
        <taxon>Thoracicalcarea</taxon>
        <taxon>Balanomorpha</taxon>
        <taxon>Balanoidea</taxon>
        <taxon>Balanidae</taxon>
        <taxon>Amphibalaninae</taxon>
        <taxon>Amphibalanus</taxon>
    </lineage>
</organism>
<proteinExistence type="predicted"/>
<comment type="caution">
    <text evidence="2">The sequence shown here is derived from an EMBL/GenBank/DDBJ whole genome shotgun (WGS) entry which is preliminary data.</text>
</comment>